<dbReference type="InterPro" id="IPR002110">
    <property type="entry name" value="Ankyrin_rpt"/>
</dbReference>
<feature type="repeat" description="ANK" evidence="1">
    <location>
        <begin position="104"/>
        <end position="136"/>
    </location>
</feature>
<dbReference type="EMBL" id="JAULSW010000005">
    <property type="protein sequence ID" value="KAK3381654.1"/>
    <property type="molecule type" value="Genomic_DNA"/>
</dbReference>
<gene>
    <name evidence="4" type="ORF">B0H63DRAFT_546246</name>
</gene>
<dbReference type="PROSITE" id="PS50088">
    <property type="entry name" value="ANK_REPEAT"/>
    <property type="match status" value="2"/>
</dbReference>
<dbReference type="Proteomes" id="UP001285441">
    <property type="component" value="Unassembled WGS sequence"/>
</dbReference>
<reference evidence="4" key="2">
    <citation type="submission" date="2023-06" db="EMBL/GenBank/DDBJ databases">
        <authorList>
            <consortium name="Lawrence Berkeley National Laboratory"/>
            <person name="Haridas S."/>
            <person name="Hensen N."/>
            <person name="Bonometti L."/>
            <person name="Westerberg I."/>
            <person name="Brannstrom I.O."/>
            <person name="Guillou S."/>
            <person name="Cros-Aarteil S."/>
            <person name="Calhoun S."/>
            <person name="Kuo A."/>
            <person name="Mondo S."/>
            <person name="Pangilinan J."/>
            <person name="Riley R."/>
            <person name="LaButti K."/>
            <person name="Andreopoulos B."/>
            <person name="Lipzen A."/>
            <person name="Chen C."/>
            <person name="Yanf M."/>
            <person name="Daum C."/>
            <person name="Ng V."/>
            <person name="Clum A."/>
            <person name="Steindorff A."/>
            <person name="Ohm R."/>
            <person name="Martin F."/>
            <person name="Silar P."/>
            <person name="Natvig D."/>
            <person name="Lalanne C."/>
            <person name="Gautier V."/>
            <person name="Ament-velasquez S.L."/>
            <person name="Kruys A."/>
            <person name="Hutchinson M.I."/>
            <person name="Powell A.J."/>
            <person name="Barry K."/>
            <person name="Miller A.N."/>
            <person name="Grigoriev I.V."/>
            <person name="Debuchy R."/>
            <person name="Gladieux P."/>
            <person name="Thoren M.H."/>
            <person name="Johannesson H."/>
        </authorList>
    </citation>
    <scope>NUCLEOTIDE SEQUENCE</scope>
    <source>
        <strain evidence="4">CBS 232.78</strain>
    </source>
</reference>
<dbReference type="SMART" id="SM00248">
    <property type="entry name" value="ANK"/>
    <property type="match status" value="3"/>
</dbReference>
<reference evidence="4" key="1">
    <citation type="journal article" date="2023" name="Mol. Phylogenet. Evol.">
        <title>Genome-scale phylogeny and comparative genomics of the fungal order Sordariales.</title>
        <authorList>
            <person name="Hensen N."/>
            <person name="Bonometti L."/>
            <person name="Westerberg I."/>
            <person name="Brannstrom I.O."/>
            <person name="Guillou S."/>
            <person name="Cros-Aarteil S."/>
            <person name="Calhoun S."/>
            <person name="Haridas S."/>
            <person name="Kuo A."/>
            <person name="Mondo S."/>
            <person name="Pangilinan J."/>
            <person name="Riley R."/>
            <person name="LaButti K."/>
            <person name="Andreopoulos B."/>
            <person name="Lipzen A."/>
            <person name="Chen C."/>
            <person name="Yan M."/>
            <person name="Daum C."/>
            <person name="Ng V."/>
            <person name="Clum A."/>
            <person name="Steindorff A."/>
            <person name="Ohm R.A."/>
            <person name="Martin F."/>
            <person name="Silar P."/>
            <person name="Natvig D.O."/>
            <person name="Lalanne C."/>
            <person name="Gautier V."/>
            <person name="Ament-Velasquez S.L."/>
            <person name="Kruys A."/>
            <person name="Hutchinson M.I."/>
            <person name="Powell A.J."/>
            <person name="Barry K."/>
            <person name="Miller A.N."/>
            <person name="Grigoriev I.V."/>
            <person name="Debuchy R."/>
            <person name="Gladieux P."/>
            <person name="Hiltunen Thoren M."/>
            <person name="Johannesson H."/>
        </authorList>
    </citation>
    <scope>NUCLEOTIDE SEQUENCE</scope>
    <source>
        <strain evidence="4">CBS 232.78</strain>
    </source>
</reference>
<evidence type="ECO:0000313" key="5">
    <source>
        <dbReference type="Proteomes" id="UP001285441"/>
    </source>
</evidence>
<dbReference type="InterPro" id="IPR036770">
    <property type="entry name" value="Ankyrin_rpt-contain_sf"/>
</dbReference>
<dbReference type="SUPFAM" id="SSF48403">
    <property type="entry name" value="Ankyrin repeat"/>
    <property type="match status" value="1"/>
</dbReference>
<keyword evidence="1" id="KW-0040">ANK repeat</keyword>
<evidence type="ECO:0000313" key="4">
    <source>
        <dbReference type="EMBL" id="KAK3381654.1"/>
    </source>
</evidence>
<feature type="region of interest" description="Disordered" evidence="2">
    <location>
        <begin position="162"/>
        <end position="196"/>
    </location>
</feature>
<keyword evidence="5" id="KW-1185">Reference proteome</keyword>
<organism evidence="4 5">
    <name type="scientific">Podospora didyma</name>
    <dbReference type="NCBI Taxonomy" id="330526"/>
    <lineage>
        <taxon>Eukaryota</taxon>
        <taxon>Fungi</taxon>
        <taxon>Dikarya</taxon>
        <taxon>Ascomycota</taxon>
        <taxon>Pezizomycotina</taxon>
        <taxon>Sordariomycetes</taxon>
        <taxon>Sordariomycetidae</taxon>
        <taxon>Sordariales</taxon>
        <taxon>Podosporaceae</taxon>
        <taxon>Podospora</taxon>
    </lineage>
</organism>
<feature type="domain" description="Heterokaryon incompatibility" evidence="3">
    <location>
        <begin position="267"/>
        <end position="418"/>
    </location>
</feature>
<dbReference type="Gene3D" id="1.25.40.20">
    <property type="entry name" value="Ankyrin repeat-containing domain"/>
    <property type="match status" value="1"/>
</dbReference>
<dbReference type="InterPro" id="IPR010730">
    <property type="entry name" value="HET"/>
</dbReference>
<evidence type="ECO:0000256" key="2">
    <source>
        <dbReference type="SAM" id="MobiDB-lite"/>
    </source>
</evidence>
<feature type="repeat" description="ANK" evidence="1">
    <location>
        <begin position="137"/>
        <end position="169"/>
    </location>
</feature>
<protein>
    <recommendedName>
        <fullName evidence="3">Heterokaryon incompatibility domain-containing protein</fullName>
    </recommendedName>
</protein>
<dbReference type="AlphaFoldDB" id="A0AAE0TW04"/>
<evidence type="ECO:0000256" key="1">
    <source>
        <dbReference type="PROSITE-ProRule" id="PRU00023"/>
    </source>
</evidence>
<dbReference type="PANTHER" id="PTHR33112:SF8">
    <property type="entry name" value="HETEROKARYON INCOMPATIBILITY DOMAIN-CONTAINING PROTEIN"/>
    <property type="match status" value="1"/>
</dbReference>
<feature type="compositionally biased region" description="Basic and acidic residues" evidence="2">
    <location>
        <begin position="177"/>
        <end position="186"/>
    </location>
</feature>
<accession>A0AAE0TW04</accession>
<evidence type="ECO:0000259" key="3">
    <source>
        <dbReference type="Pfam" id="PF06985"/>
    </source>
</evidence>
<name>A0AAE0TW04_9PEZI</name>
<comment type="caution">
    <text evidence="4">The sequence shown here is derived from an EMBL/GenBank/DDBJ whole genome shotgun (WGS) entry which is preliminary data.</text>
</comment>
<dbReference type="Pfam" id="PF12796">
    <property type="entry name" value="Ank_2"/>
    <property type="match status" value="1"/>
</dbReference>
<dbReference type="PANTHER" id="PTHR33112">
    <property type="entry name" value="DOMAIN PROTEIN, PUTATIVE-RELATED"/>
    <property type="match status" value="1"/>
</dbReference>
<dbReference type="Pfam" id="PF06985">
    <property type="entry name" value="HET"/>
    <property type="match status" value="1"/>
</dbReference>
<proteinExistence type="predicted"/>
<sequence length="710" mass="78714">MCSEPTEVWEWDSSTKLAPAAPGQSGPLEFSRALVFQLGGDSIKTPRHQSSDWFVARGVDSLATVLDRGLDANSESSENDLIDDPEKRRKEGWYIFTGSDTWADCNTPLHMAMLSNSMDAAALLLSRGADINIHNARGQTPLDSAVSRGRSEWVEFLLSRGADGDAPTVQSSVTSGDSRDPEDGKRPPRKPYGPAADYFSRRFRQSYNLMNGITEVSDDIEPGYRLPSGVHDGPSLDPPRLPTRVIYLGKEEGSPHLMDANDLCAPYCALAYCRGNTKALATTRASLSSHLREIPVDALPKTPKDAIYAARQLGFEYIWIDALSILQDDEEDWGRESEAMQDVYYNARLILCASDSDDCDGGLFRKRGPGLVTPVQLTVPLSATAWPGKSCMYALPAQSANLPKGISPVDQRAWILQEIFLCARILFLGQNMLRWECLSVTAFETDPDGMNASKPPEEMEQHRAYEASLPYAAWEETVSQYSTRAITKQSDRIPALIGLGRRMESILGDQFVAGVWKQTFCLRSMCWQATSPGLGVEHYPSWSWTSTTSPVCYSMLDTDKVGRGIVTWHASVLECEAQILDPSQSTVRGSIKIKSMTRQGIDEYMIGKVEKRWGYNNGTSCALPGFEYGNPMFLDRSDESSSSGCLCLIIASTRKESRFGSPEVVCLLVRPSDDDDETKEAWRRVDICAVKDTEDFWLGVERRDRIISIV</sequence>
<dbReference type="PROSITE" id="PS50297">
    <property type="entry name" value="ANK_REP_REGION"/>
    <property type="match status" value="2"/>
</dbReference>